<feature type="region of interest" description="Disordered" evidence="1">
    <location>
        <begin position="1"/>
        <end position="125"/>
    </location>
</feature>
<feature type="compositionally biased region" description="Basic and acidic residues" evidence="1">
    <location>
        <begin position="74"/>
        <end position="102"/>
    </location>
</feature>
<protein>
    <submittedName>
        <fullName evidence="3">Uncharacterized protein LOC127749197</fullName>
    </submittedName>
</protein>
<proteinExistence type="predicted"/>
<feature type="compositionally biased region" description="Low complexity" evidence="1">
    <location>
        <begin position="103"/>
        <end position="116"/>
    </location>
</feature>
<evidence type="ECO:0000313" key="3">
    <source>
        <dbReference type="RefSeq" id="XP_052122374.1"/>
    </source>
</evidence>
<reference evidence="3" key="1">
    <citation type="submission" date="2025-08" db="UniProtKB">
        <authorList>
            <consortium name="RefSeq"/>
        </authorList>
    </citation>
    <scope>IDENTIFICATION</scope>
    <source>
        <tissue evidence="3">Whole organism</tissue>
    </source>
</reference>
<sequence>MEAVKQEAPASPQDNEDDGDEAAAASSPRDSPATSPGGGSPRGSQQHSPPVTLPARSRSCSPADSPQPPARLVDLADDKDGGGKESDKDRPAGDAVGADRGRAGTTATSAAAAAGGPRLRLNPSLATDPAAGAAALPSGGARRDFLAALPAFHSA</sequence>
<dbReference type="GeneID" id="127749197"/>
<feature type="compositionally biased region" description="Low complexity" evidence="1">
    <location>
        <begin position="22"/>
        <end position="35"/>
    </location>
</feature>
<keyword evidence="2" id="KW-1185">Reference proteome</keyword>
<feature type="non-terminal residue" evidence="3">
    <location>
        <position position="155"/>
    </location>
</feature>
<dbReference type="RefSeq" id="XP_052122374.1">
    <property type="nucleotide sequence ID" value="XM_052266414.1"/>
</dbReference>
<evidence type="ECO:0000256" key="1">
    <source>
        <dbReference type="SAM" id="MobiDB-lite"/>
    </source>
</evidence>
<dbReference type="KEGG" id="foc:127749197"/>
<accession>A0A9C6WX21</accession>
<gene>
    <name evidence="3" type="primary">LOC127749197</name>
</gene>
<evidence type="ECO:0000313" key="2">
    <source>
        <dbReference type="Proteomes" id="UP000504606"/>
    </source>
</evidence>
<dbReference type="Proteomes" id="UP000504606">
    <property type="component" value="Unplaced"/>
</dbReference>
<name>A0A9C6WX21_FRAOC</name>
<organism evidence="2 3">
    <name type="scientific">Frankliniella occidentalis</name>
    <name type="common">Western flower thrips</name>
    <name type="synonym">Euthrips occidentalis</name>
    <dbReference type="NCBI Taxonomy" id="133901"/>
    <lineage>
        <taxon>Eukaryota</taxon>
        <taxon>Metazoa</taxon>
        <taxon>Ecdysozoa</taxon>
        <taxon>Arthropoda</taxon>
        <taxon>Hexapoda</taxon>
        <taxon>Insecta</taxon>
        <taxon>Pterygota</taxon>
        <taxon>Neoptera</taxon>
        <taxon>Paraneoptera</taxon>
        <taxon>Thysanoptera</taxon>
        <taxon>Terebrantia</taxon>
        <taxon>Thripoidea</taxon>
        <taxon>Thripidae</taxon>
        <taxon>Frankliniella</taxon>
    </lineage>
</organism>
<dbReference type="AlphaFoldDB" id="A0A9C6WX21"/>